<name>A0ABW1C0J8_9ACTN</name>
<dbReference type="Proteomes" id="UP001596096">
    <property type="component" value="Unassembled WGS sequence"/>
</dbReference>
<dbReference type="PANTHER" id="PTHR43610:SF1">
    <property type="entry name" value="N-ACETYLTRANSFERASE DOMAIN-CONTAINING PROTEIN"/>
    <property type="match status" value="1"/>
</dbReference>
<dbReference type="EC" id="2.3.-.-" evidence="2"/>
<keyword evidence="3" id="KW-1185">Reference proteome</keyword>
<keyword evidence="2" id="KW-0808">Transferase</keyword>
<sequence length="218" mass="25059">MLEPLTVRHREPLRAAAGDDQSIWTYFTTVRGSDFDDWFDYSVERDAKGELYPFAVRRRADDRIVGSTRYYDMAPEHRRLALGSTWYTSNARGTLVNSEVRLLTLTYAFERLSVNRVELITDPYNLSSRAAMKILGAVQEGVIRQHMIYDDGRVRDSVLYSIIRCEWPGVRDRLLRKLGYTEDMISVGTSPAGDPFTRVTRRYNFPAVGKSRLGRPHG</sequence>
<evidence type="ECO:0000313" key="2">
    <source>
        <dbReference type="EMBL" id="MFC5818475.1"/>
    </source>
</evidence>
<protein>
    <submittedName>
        <fullName evidence="2">GNAT family N-acetyltransferase</fullName>
        <ecNumber evidence="2">2.3.-.-</ecNumber>
    </submittedName>
</protein>
<evidence type="ECO:0000259" key="1">
    <source>
        <dbReference type="Pfam" id="PF13302"/>
    </source>
</evidence>
<dbReference type="RefSeq" id="WP_219547963.1">
    <property type="nucleotide sequence ID" value="NZ_JAHKRN010000036.1"/>
</dbReference>
<proteinExistence type="predicted"/>
<reference evidence="3" key="1">
    <citation type="journal article" date="2019" name="Int. J. Syst. Evol. Microbiol.">
        <title>The Global Catalogue of Microorganisms (GCM) 10K type strain sequencing project: providing services to taxonomists for standard genome sequencing and annotation.</title>
        <authorList>
            <consortium name="The Broad Institute Genomics Platform"/>
            <consortium name="The Broad Institute Genome Sequencing Center for Infectious Disease"/>
            <person name="Wu L."/>
            <person name="Ma J."/>
        </authorList>
    </citation>
    <scope>NUCLEOTIDE SEQUENCE [LARGE SCALE GENOMIC DNA]</scope>
    <source>
        <strain evidence="3">CGMCC 4.7106</strain>
    </source>
</reference>
<dbReference type="Pfam" id="PF13302">
    <property type="entry name" value="Acetyltransf_3"/>
    <property type="match status" value="1"/>
</dbReference>
<dbReference type="InterPro" id="IPR000182">
    <property type="entry name" value="GNAT_dom"/>
</dbReference>
<dbReference type="EMBL" id="JBHSNW010000013">
    <property type="protein sequence ID" value="MFC5818475.1"/>
    <property type="molecule type" value="Genomic_DNA"/>
</dbReference>
<evidence type="ECO:0000313" key="3">
    <source>
        <dbReference type="Proteomes" id="UP001596096"/>
    </source>
</evidence>
<dbReference type="PANTHER" id="PTHR43610">
    <property type="entry name" value="BLL6696 PROTEIN"/>
    <property type="match status" value="1"/>
</dbReference>
<accession>A0ABW1C0J8</accession>
<feature type="domain" description="N-acetyltransferase" evidence="1">
    <location>
        <begin position="2"/>
        <end position="137"/>
    </location>
</feature>
<gene>
    <name evidence="2" type="ORF">ACFPUY_25525</name>
</gene>
<comment type="caution">
    <text evidence="2">The sequence shown here is derived from an EMBL/GenBank/DDBJ whole genome shotgun (WGS) entry which is preliminary data.</text>
</comment>
<organism evidence="2 3">
    <name type="scientific">Nonomuraea harbinensis</name>
    <dbReference type="NCBI Taxonomy" id="1286938"/>
    <lineage>
        <taxon>Bacteria</taxon>
        <taxon>Bacillati</taxon>
        <taxon>Actinomycetota</taxon>
        <taxon>Actinomycetes</taxon>
        <taxon>Streptosporangiales</taxon>
        <taxon>Streptosporangiaceae</taxon>
        <taxon>Nonomuraea</taxon>
    </lineage>
</organism>
<keyword evidence="2" id="KW-0012">Acyltransferase</keyword>
<dbReference type="GO" id="GO:0016746">
    <property type="term" value="F:acyltransferase activity"/>
    <property type="evidence" value="ECO:0007669"/>
    <property type="project" value="UniProtKB-KW"/>
</dbReference>